<dbReference type="PRINTS" id="PR00371">
    <property type="entry name" value="FPNCR"/>
</dbReference>
<evidence type="ECO:0000256" key="4">
    <source>
        <dbReference type="ARBA" id="ARBA00023797"/>
    </source>
</evidence>
<sequence length="470" mass="51353">MFRHPLTWLCAAALLLTVIAFGDSPWLRTPAISATLVVLLYLAACGYWLLWQPRQAQRRLRQLLGRQQEGPATLIAYASQTGTAEQLAWQAATQLAEGGVAVEVLPLNQVDAARLQASARALFIASTYGEGDPPDNAALFARRVLATAQDLGHLHCGVLALGDRSYAHFCGFGHQLDDWLQQQGAVPLFDRLSADDGDRDTLDAWQAQLRHLGAAEARHAETVPWTTAHLAERYQLNPGGPGAPAFHLRLKPAQPLHWQAGDIVEIALPGQPALTREYSIASVPGDGGIDLLVRQVQHQDGRFGPGSGWLTVGASEQDAIPVRIRRNPAFHGSDTPLILIGAGTGLAGLRAHLRERAQQGRHDNWLLFGERTQTFDSFHQAELDGWLARGHLQRLDRVFSRDKGQHRYVQDVLAASAGTLRTWLARGATILVCGSLTGMGHDVDQTLRAMLGDDEVDALISAGRYRRDLY</sequence>
<dbReference type="InterPro" id="IPR017938">
    <property type="entry name" value="Riboflavin_synthase-like_b-brl"/>
</dbReference>
<dbReference type="PANTHER" id="PTHR19384:SF17">
    <property type="entry name" value="NADPH--CYTOCHROME P450 REDUCTASE"/>
    <property type="match status" value="1"/>
</dbReference>
<protein>
    <recommendedName>
        <fullName evidence="4">NADPH--hemoprotein reductase</fullName>
        <ecNumber evidence="4">1.6.2.4</ecNumber>
    </recommendedName>
</protein>
<evidence type="ECO:0000256" key="5">
    <source>
        <dbReference type="SAM" id="Phobius"/>
    </source>
</evidence>
<evidence type="ECO:0000313" key="8">
    <source>
        <dbReference type="EMBL" id="AJD47611.1"/>
    </source>
</evidence>
<keyword evidence="2" id="KW-0288">FMN</keyword>
<dbReference type="HOGENOM" id="CLU_001570_17_7_6"/>
<dbReference type="PROSITE" id="PS51384">
    <property type="entry name" value="FAD_FR"/>
    <property type="match status" value="1"/>
</dbReference>
<keyword evidence="9" id="KW-1185">Reference proteome</keyword>
<evidence type="ECO:0000313" key="9">
    <source>
        <dbReference type="Proteomes" id="UP000006764"/>
    </source>
</evidence>
<dbReference type="OrthoDB" id="9816402at2"/>
<dbReference type="Gene3D" id="2.40.30.10">
    <property type="entry name" value="Translation factors"/>
    <property type="match status" value="1"/>
</dbReference>
<dbReference type="InterPro" id="IPR001433">
    <property type="entry name" value="OxRdtase_FAD/NAD-bd"/>
</dbReference>
<dbReference type="RefSeq" id="WP_008737959.1">
    <property type="nucleotide sequence ID" value="NZ_CP004387.1"/>
</dbReference>
<evidence type="ECO:0000256" key="1">
    <source>
        <dbReference type="ARBA" id="ARBA00022630"/>
    </source>
</evidence>
<dbReference type="GO" id="GO:0005829">
    <property type="term" value="C:cytosol"/>
    <property type="evidence" value="ECO:0007669"/>
    <property type="project" value="TreeGrafter"/>
</dbReference>
<dbReference type="InterPro" id="IPR001709">
    <property type="entry name" value="Flavoprot_Pyr_Nucl_cyt_Rdtase"/>
</dbReference>
<dbReference type="GO" id="GO:0010181">
    <property type="term" value="F:FMN binding"/>
    <property type="evidence" value="ECO:0007669"/>
    <property type="project" value="InterPro"/>
</dbReference>
<dbReference type="InterPro" id="IPR017927">
    <property type="entry name" value="FAD-bd_FR_type"/>
</dbReference>
<accession>A0A0B4XKJ0</accession>
<dbReference type="PRINTS" id="PR00369">
    <property type="entry name" value="FLAVODOXIN"/>
</dbReference>
<dbReference type="Pfam" id="PF00258">
    <property type="entry name" value="Flavodoxin_1"/>
    <property type="match status" value="1"/>
</dbReference>
<dbReference type="EC" id="1.6.2.4" evidence="4"/>
<organism evidence="8 9">
    <name type="scientific">Isoalcanivorax pacificus W11-5</name>
    <dbReference type="NCBI Taxonomy" id="391936"/>
    <lineage>
        <taxon>Bacteria</taxon>
        <taxon>Pseudomonadati</taxon>
        <taxon>Pseudomonadota</taxon>
        <taxon>Gammaproteobacteria</taxon>
        <taxon>Oceanospirillales</taxon>
        <taxon>Alcanivoracaceae</taxon>
        <taxon>Isoalcanivorax</taxon>
    </lineage>
</organism>
<dbReference type="GO" id="GO:0050660">
    <property type="term" value="F:flavin adenine dinucleotide binding"/>
    <property type="evidence" value="ECO:0007669"/>
    <property type="project" value="TreeGrafter"/>
</dbReference>
<evidence type="ECO:0000256" key="3">
    <source>
        <dbReference type="ARBA" id="ARBA00022982"/>
    </source>
</evidence>
<dbReference type="Pfam" id="PF00175">
    <property type="entry name" value="NAD_binding_1"/>
    <property type="match status" value="1"/>
</dbReference>
<feature type="domain" description="Flavodoxin-like" evidence="6">
    <location>
        <begin position="73"/>
        <end position="210"/>
    </location>
</feature>
<dbReference type="EMBL" id="CP004387">
    <property type="protein sequence ID" value="AJD47611.1"/>
    <property type="molecule type" value="Genomic_DNA"/>
</dbReference>
<dbReference type="Gene3D" id="3.40.50.360">
    <property type="match status" value="1"/>
</dbReference>
<feature type="domain" description="FAD-binding FR-type" evidence="7">
    <location>
        <begin position="223"/>
        <end position="333"/>
    </location>
</feature>
<reference evidence="8 9" key="1">
    <citation type="journal article" date="2012" name="J. Bacteriol.">
        <title>Genome sequence of an alkane-degrading bacterium, Alcanivorax pacificus type strain W11-5, isolated from deep sea sediment.</title>
        <authorList>
            <person name="Lai Q."/>
            <person name="Shao Z."/>
        </authorList>
    </citation>
    <scope>NUCLEOTIDE SEQUENCE [LARGE SCALE GENOMIC DNA]</scope>
    <source>
        <strain evidence="8 9">W11-5</strain>
    </source>
</reference>
<dbReference type="SUPFAM" id="SSF52343">
    <property type="entry name" value="Ferredoxin reductase-like, C-terminal NADP-linked domain"/>
    <property type="match status" value="1"/>
</dbReference>
<dbReference type="GO" id="GO:0003958">
    <property type="term" value="F:NADPH-hemoprotein reductase activity"/>
    <property type="evidence" value="ECO:0007669"/>
    <property type="project" value="UniProtKB-EC"/>
</dbReference>
<dbReference type="STRING" id="391936.S7S_05965"/>
<keyword evidence="1" id="KW-0285">Flavoprotein</keyword>
<dbReference type="InterPro" id="IPR001094">
    <property type="entry name" value="Flavdoxin-like"/>
</dbReference>
<dbReference type="AlphaFoldDB" id="A0A0B4XKJ0"/>
<gene>
    <name evidence="8" type="ORF">S7S_05965</name>
</gene>
<dbReference type="Gene3D" id="3.40.50.80">
    <property type="entry name" value="Nucleotide-binding domain of ferredoxin-NADP reductase (FNR) module"/>
    <property type="match status" value="1"/>
</dbReference>
<dbReference type="SUPFAM" id="SSF52218">
    <property type="entry name" value="Flavoproteins"/>
    <property type="match status" value="1"/>
</dbReference>
<keyword evidence="5" id="KW-1133">Transmembrane helix</keyword>
<keyword evidence="3" id="KW-0249">Electron transport</keyword>
<dbReference type="CDD" id="cd06200">
    <property type="entry name" value="SiR_like1"/>
    <property type="match status" value="1"/>
</dbReference>
<evidence type="ECO:0000259" key="6">
    <source>
        <dbReference type="PROSITE" id="PS50902"/>
    </source>
</evidence>
<dbReference type="InterPro" id="IPR039261">
    <property type="entry name" value="FNR_nucleotide-bd"/>
</dbReference>
<dbReference type="SUPFAM" id="SSF63380">
    <property type="entry name" value="Riboflavin synthase domain-like"/>
    <property type="match status" value="1"/>
</dbReference>
<keyword evidence="5" id="KW-0812">Transmembrane</keyword>
<dbReference type="Proteomes" id="UP000006764">
    <property type="component" value="Chromosome"/>
</dbReference>
<proteinExistence type="predicted"/>
<evidence type="ECO:0000259" key="7">
    <source>
        <dbReference type="PROSITE" id="PS51384"/>
    </source>
</evidence>
<dbReference type="InterPro" id="IPR029039">
    <property type="entry name" value="Flavoprotein-like_sf"/>
</dbReference>
<dbReference type="SMR" id="A0A0B4XKJ0"/>
<dbReference type="InterPro" id="IPR008254">
    <property type="entry name" value="Flavodoxin/NO_synth"/>
</dbReference>
<name>A0A0B4XKJ0_9GAMM</name>
<keyword evidence="5" id="KW-0472">Membrane</keyword>
<evidence type="ECO:0000256" key="2">
    <source>
        <dbReference type="ARBA" id="ARBA00022643"/>
    </source>
</evidence>
<dbReference type="PANTHER" id="PTHR19384">
    <property type="entry name" value="NITRIC OXIDE SYNTHASE-RELATED"/>
    <property type="match status" value="1"/>
</dbReference>
<keyword evidence="3" id="KW-0813">Transport</keyword>
<dbReference type="KEGG" id="apac:S7S_05965"/>
<dbReference type="PROSITE" id="PS50902">
    <property type="entry name" value="FLAVODOXIN_LIKE"/>
    <property type="match status" value="1"/>
</dbReference>
<feature type="transmembrane region" description="Helical" evidence="5">
    <location>
        <begin position="32"/>
        <end position="51"/>
    </location>
</feature>